<protein>
    <submittedName>
        <fullName evidence="4">Short chain dehydrogenase/oxidoreductase</fullName>
    </submittedName>
</protein>
<proteinExistence type="inferred from homology"/>
<dbReference type="InterPro" id="IPR036291">
    <property type="entry name" value="NAD(P)-bd_dom_sf"/>
</dbReference>
<dbReference type="PANTHER" id="PTHR42760">
    <property type="entry name" value="SHORT-CHAIN DEHYDROGENASES/REDUCTASES FAMILY MEMBER"/>
    <property type="match status" value="1"/>
</dbReference>
<keyword evidence="5" id="KW-1185">Reference proteome</keyword>
<dbReference type="GO" id="GO:0006633">
    <property type="term" value="P:fatty acid biosynthetic process"/>
    <property type="evidence" value="ECO:0007669"/>
    <property type="project" value="TreeGrafter"/>
</dbReference>
<dbReference type="OrthoDB" id="417891at2759"/>
<dbReference type="CDD" id="cd05233">
    <property type="entry name" value="SDR_c"/>
    <property type="match status" value="1"/>
</dbReference>
<organism evidence="4 5">
    <name type="scientific">Microthyrium microscopicum</name>
    <dbReference type="NCBI Taxonomy" id="703497"/>
    <lineage>
        <taxon>Eukaryota</taxon>
        <taxon>Fungi</taxon>
        <taxon>Dikarya</taxon>
        <taxon>Ascomycota</taxon>
        <taxon>Pezizomycotina</taxon>
        <taxon>Dothideomycetes</taxon>
        <taxon>Dothideomycetes incertae sedis</taxon>
        <taxon>Microthyriales</taxon>
        <taxon>Microthyriaceae</taxon>
        <taxon>Microthyrium</taxon>
    </lineage>
</organism>
<dbReference type="FunFam" id="3.40.50.720:FF:000084">
    <property type="entry name" value="Short-chain dehydrogenase reductase"/>
    <property type="match status" value="1"/>
</dbReference>
<dbReference type="GO" id="GO:0016616">
    <property type="term" value="F:oxidoreductase activity, acting on the CH-OH group of donors, NAD or NADP as acceptor"/>
    <property type="evidence" value="ECO:0007669"/>
    <property type="project" value="TreeGrafter"/>
</dbReference>
<evidence type="ECO:0000256" key="2">
    <source>
        <dbReference type="ARBA" id="ARBA00022857"/>
    </source>
</evidence>
<sequence length="260" mass="27435">MTGSLYKDKTVIITGSAGGLGLSIAQAFYEEGANVVVTDINEKLLADCPSHFPEADRDTRLHPVKCDGTDGDAVEKMVQEVVAKYGRLDVLVNNAAVNDSMQPVHDCPRAVWDMNIAVNLTAPFLSSQVAIKQFLAQEPKGGVILNVASAAGQNGYRAGAAYTASKHGLIGLTKNTAAFYSQQGIRCVAICPGPMQTPLASKDASKYHPEGVKLAGSSMASGLWWNPLNEVAKTVTWMCSSGVGTINGAIVTTDYGWTAI</sequence>
<evidence type="ECO:0000313" key="5">
    <source>
        <dbReference type="Proteomes" id="UP000799302"/>
    </source>
</evidence>
<dbReference type="PANTHER" id="PTHR42760:SF127">
    <property type="entry name" value="3-KETOACYL-ACYL CARRIER PROTEIN REDUCTASE-RELATED"/>
    <property type="match status" value="1"/>
</dbReference>
<dbReference type="InterPro" id="IPR002347">
    <property type="entry name" value="SDR_fam"/>
</dbReference>
<dbReference type="PRINTS" id="PR00080">
    <property type="entry name" value="SDRFAMILY"/>
</dbReference>
<dbReference type="Gene3D" id="3.40.50.720">
    <property type="entry name" value="NAD(P)-binding Rossmann-like Domain"/>
    <property type="match status" value="1"/>
</dbReference>
<name>A0A6A6UJZ4_9PEZI</name>
<dbReference type="PRINTS" id="PR00081">
    <property type="entry name" value="GDHRDH"/>
</dbReference>
<evidence type="ECO:0000313" key="4">
    <source>
        <dbReference type="EMBL" id="KAF2671787.1"/>
    </source>
</evidence>
<dbReference type="InterPro" id="IPR020904">
    <property type="entry name" value="Sc_DH/Rdtase_CS"/>
</dbReference>
<dbReference type="Proteomes" id="UP000799302">
    <property type="component" value="Unassembled WGS sequence"/>
</dbReference>
<reference evidence="4" key="1">
    <citation type="journal article" date="2020" name="Stud. Mycol.">
        <title>101 Dothideomycetes genomes: a test case for predicting lifestyles and emergence of pathogens.</title>
        <authorList>
            <person name="Haridas S."/>
            <person name="Albert R."/>
            <person name="Binder M."/>
            <person name="Bloem J."/>
            <person name="Labutti K."/>
            <person name="Salamov A."/>
            <person name="Andreopoulos B."/>
            <person name="Baker S."/>
            <person name="Barry K."/>
            <person name="Bills G."/>
            <person name="Bluhm B."/>
            <person name="Cannon C."/>
            <person name="Castanera R."/>
            <person name="Culley D."/>
            <person name="Daum C."/>
            <person name="Ezra D."/>
            <person name="Gonzalez J."/>
            <person name="Henrissat B."/>
            <person name="Kuo A."/>
            <person name="Liang C."/>
            <person name="Lipzen A."/>
            <person name="Lutzoni F."/>
            <person name="Magnuson J."/>
            <person name="Mondo S."/>
            <person name="Nolan M."/>
            <person name="Ohm R."/>
            <person name="Pangilinan J."/>
            <person name="Park H.-J."/>
            <person name="Ramirez L."/>
            <person name="Alfaro M."/>
            <person name="Sun H."/>
            <person name="Tritt A."/>
            <person name="Yoshinaga Y."/>
            <person name="Zwiers L.-H."/>
            <person name="Turgeon B."/>
            <person name="Goodwin S."/>
            <person name="Spatafora J."/>
            <person name="Crous P."/>
            <person name="Grigoriev I."/>
        </authorList>
    </citation>
    <scope>NUCLEOTIDE SEQUENCE</scope>
    <source>
        <strain evidence="4">CBS 115976</strain>
    </source>
</reference>
<accession>A0A6A6UJZ4</accession>
<dbReference type="SUPFAM" id="SSF51735">
    <property type="entry name" value="NAD(P)-binding Rossmann-fold domains"/>
    <property type="match status" value="1"/>
</dbReference>
<dbReference type="AlphaFoldDB" id="A0A6A6UJZ4"/>
<dbReference type="EMBL" id="MU004232">
    <property type="protein sequence ID" value="KAF2671787.1"/>
    <property type="molecule type" value="Genomic_DNA"/>
</dbReference>
<dbReference type="Pfam" id="PF00106">
    <property type="entry name" value="adh_short"/>
    <property type="match status" value="1"/>
</dbReference>
<gene>
    <name evidence="4" type="ORF">BT63DRAFT_180092</name>
</gene>
<evidence type="ECO:0000256" key="1">
    <source>
        <dbReference type="ARBA" id="ARBA00006484"/>
    </source>
</evidence>
<dbReference type="PROSITE" id="PS00061">
    <property type="entry name" value="ADH_SHORT"/>
    <property type="match status" value="1"/>
</dbReference>
<comment type="similarity">
    <text evidence="1 3">Belongs to the short-chain dehydrogenases/reductases (SDR) family.</text>
</comment>
<keyword evidence="2" id="KW-0521">NADP</keyword>
<evidence type="ECO:0000256" key="3">
    <source>
        <dbReference type="RuleBase" id="RU000363"/>
    </source>
</evidence>
<dbReference type="GO" id="GO:0048038">
    <property type="term" value="F:quinone binding"/>
    <property type="evidence" value="ECO:0007669"/>
    <property type="project" value="TreeGrafter"/>
</dbReference>